<keyword evidence="11" id="KW-0378">Hydrolase</keyword>
<feature type="non-terminal residue" evidence="22">
    <location>
        <position position="629"/>
    </location>
</feature>
<keyword evidence="17" id="KW-0446">Lipid-binding</keyword>
<keyword evidence="8" id="KW-0808">Transferase</keyword>
<keyword evidence="16" id="KW-0843">Virulence</keyword>
<keyword evidence="14" id="KW-0460">Magnesium</keyword>
<keyword evidence="19" id="KW-1035">Host cytoplasm</keyword>
<keyword evidence="18" id="KW-0472">Membrane</keyword>
<evidence type="ECO:0000256" key="1">
    <source>
        <dbReference type="ARBA" id="ARBA00001946"/>
    </source>
</evidence>
<keyword evidence="23" id="KW-1185">Reference proteome</keyword>
<evidence type="ECO:0000256" key="15">
    <source>
        <dbReference type="ARBA" id="ARBA00022870"/>
    </source>
</evidence>
<proteinExistence type="predicted"/>
<evidence type="ECO:0000256" key="4">
    <source>
        <dbReference type="ARBA" id="ARBA00022511"/>
    </source>
</evidence>
<sequence>LENPLGGFDEYSKILNELIQKEGKGSNNYDFLRRLEAGFQMTKVLEPGILKTKNFERMANDLDRHLQVRNIKYQTQFNKLSAIARKCAENALAYHLEDKLNKGELDIDASVDMLKDIAGLSLVEQLRHIKGVKGEFEGLLSKDEINLDKNTARKAWAEECVKKASEIVSDITKSQYALSVWKRKRVTNKYNTAPGPRDTHCVVVQLQDDQAVANSSAALASKHFGNSTLIKMDNNGDYQIVYGPKLHKIKADNIKILFAGHGKKGFIGRRTATNIVDYVVTLRGVLPAQSSIDTVAMKGCNPGADFSKDVAMGLKERNIETKVSSRLGQLQTGPTGRSRVNNRYHLDEGKVVWGYKDGELTQLDPYTDDNYHLVVSVGEDGSLQLNRSIEGLEGGLKVRVIADKSDTTLAALSELERRLPDGTSMAQINIKMGGGSADWYATHGAAGYAGLVSDLSSRFNANVLAYSPSGPNRGSYAYRYEKDKDTTVGGVAGADKVTKDFVFYDVRSSGSIGFSYKKDRTTVVYNIAKKTSLNKTPVTIIQSGSYSEQELLEQFKGAISLIESSVSKIEIITQNTVMSDDDYRSMVKFLSKELNVKVEAYNADSQTKPWLSINSGDSQVTEDLGARHL</sequence>
<organism evidence="22 23">
    <name type="scientific">Bathymodiolus thermophilus thioautotrophic gill symbiont</name>
    <dbReference type="NCBI Taxonomy" id="2360"/>
    <lineage>
        <taxon>Bacteria</taxon>
        <taxon>Pseudomonadati</taxon>
        <taxon>Pseudomonadota</taxon>
        <taxon>Gammaproteobacteria</taxon>
        <taxon>sulfur-oxidizing symbionts</taxon>
    </lineage>
</organism>
<evidence type="ECO:0000256" key="10">
    <source>
        <dbReference type="ARBA" id="ARBA00022737"/>
    </source>
</evidence>
<feature type="domain" description="Peptidase C80" evidence="21">
    <location>
        <begin position="189"/>
        <end position="373"/>
    </location>
</feature>
<evidence type="ECO:0000256" key="17">
    <source>
        <dbReference type="ARBA" id="ARBA00023121"/>
    </source>
</evidence>
<accession>A0ABN7GD50</accession>
<keyword evidence="13" id="KW-0068">Autocatalytic cleavage</keyword>
<dbReference type="Pfam" id="PF11713">
    <property type="entry name" value="Peptidase_C80"/>
    <property type="match status" value="1"/>
</dbReference>
<evidence type="ECO:0000259" key="21">
    <source>
        <dbReference type="PROSITE" id="PS51771"/>
    </source>
</evidence>
<evidence type="ECO:0000256" key="11">
    <source>
        <dbReference type="ARBA" id="ARBA00022801"/>
    </source>
</evidence>
<evidence type="ECO:0000256" key="13">
    <source>
        <dbReference type="ARBA" id="ARBA00022813"/>
    </source>
</evidence>
<evidence type="ECO:0000313" key="23">
    <source>
        <dbReference type="Proteomes" id="UP000626656"/>
    </source>
</evidence>
<name>A0ABN7GD50_9GAMM</name>
<evidence type="ECO:0000256" key="2">
    <source>
        <dbReference type="ARBA" id="ARBA00004165"/>
    </source>
</evidence>
<evidence type="ECO:0000256" key="12">
    <source>
        <dbReference type="ARBA" id="ARBA00022807"/>
    </source>
</evidence>
<keyword evidence="15" id="KW-1043">Host membrane</keyword>
<gene>
    <name evidence="22" type="ORF">AZO1586I_2004</name>
</gene>
<comment type="cofactor">
    <cofactor evidence="1">
        <name>Mg(2+)</name>
        <dbReference type="ChEBI" id="CHEBI:18420"/>
    </cofactor>
</comment>
<dbReference type="EMBL" id="CAHJWF010000451">
    <property type="protein sequence ID" value="CAB5507729.1"/>
    <property type="molecule type" value="Genomic_DNA"/>
</dbReference>
<dbReference type="Gene3D" id="3.40.50.11050">
    <property type="match status" value="1"/>
</dbReference>
<evidence type="ECO:0000256" key="7">
    <source>
        <dbReference type="ARBA" id="ARBA00022670"/>
    </source>
</evidence>
<dbReference type="InterPro" id="IPR038383">
    <property type="entry name" value="CPD_dom_sf"/>
</dbReference>
<evidence type="ECO:0000256" key="16">
    <source>
        <dbReference type="ARBA" id="ARBA00023026"/>
    </source>
</evidence>
<feature type="non-terminal residue" evidence="22">
    <location>
        <position position="1"/>
    </location>
</feature>
<keyword evidence="9" id="KW-0479">Metal-binding</keyword>
<dbReference type="InterPro" id="IPR020974">
    <property type="entry name" value="CPD_dom"/>
</dbReference>
<reference evidence="22 23" key="1">
    <citation type="submission" date="2020-05" db="EMBL/GenBank/DDBJ databases">
        <authorList>
            <person name="Petersen J."/>
            <person name="Sayavedra L."/>
        </authorList>
    </citation>
    <scope>NUCLEOTIDE SEQUENCE [LARGE SCALE GENOMIC DNA]</scope>
    <source>
        <strain evidence="22">B azoricus SOX ET2 1586I</strain>
    </source>
</reference>
<dbReference type="RefSeq" id="WP_202784591.1">
    <property type="nucleotide sequence ID" value="NZ_CAHJWF010000451.1"/>
</dbReference>
<evidence type="ECO:0000313" key="22">
    <source>
        <dbReference type="EMBL" id="CAB5507729.1"/>
    </source>
</evidence>
<evidence type="ECO:0000256" key="18">
    <source>
        <dbReference type="ARBA" id="ARBA00023136"/>
    </source>
</evidence>
<keyword evidence="12" id="KW-0788">Thiol protease</keyword>
<evidence type="ECO:0000256" key="5">
    <source>
        <dbReference type="ARBA" id="ARBA00022525"/>
    </source>
</evidence>
<evidence type="ECO:0000256" key="3">
    <source>
        <dbReference type="ARBA" id="ARBA00004613"/>
    </source>
</evidence>
<dbReference type="CDD" id="cd20500">
    <property type="entry name" value="Peptidase_C80"/>
    <property type="match status" value="1"/>
</dbReference>
<comment type="caution">
    <text evidence="22">The sequence shown here is derived from an EMBL/GenBank/DDBJ whole genome shotgun (WGS) entry which is preliminary data.</text>
</comment>
<protein>
    <recommendedName>
        <fullName evidence="21">Peptidase C80 domain-containing protein</fullName>
    </recommendedName>
</protein>
<evidence type="ECO:0000256" key="20">
    <source>
        <dbReference type="ARBA" id="ARBA00023586"/>
    </source>
</evidence>
<evidence type="ECO:0000256" key="9">
    <source>
        <dbReference type="ARBA" id="ARBA00022723"/>
    </source>
</evidence>
<keyword evidence="4" id="KW-1032">Host cell membrane</keyword>
<keyword evidence="5" id="KW-0964">Secreted</keyword>
<dbReference type="Proteomes" id="UP000626656">
    <property type="component" value="Unassembled WGS sequence"/>
</dbReference>
<dbReference type="PROSITE" id="PS51771">
    <property type="entry name" value="CGT_MARTX_CPD"/>
    <property type="match status" value="1"/>
</dbReference>
<evidence type="ECO:0000256" key="19">
    <source>
        <dbReference type="ARBA" id="ARBA00023200"/>
    </source>
</evidence>
<keyword evidence="7" id="KW-0645">Protease</keyword>
<evidence type="ECO:0000256" key="14">
    <source>
        <dbReference type="ARBA" id="ARBA00022842"/>
    </source>
</evidence>
<keyword evidence="6" id="KW-0800">Toxin</keyword>
<keyword evidence="10" id="KW-0677">Repeat</keyword>
<comment type="subcellular location">
    <subcellularLocation>
        <location evidence="2">Host cell membrane</location>
    </subcellularLocation>
    <subcellularLocation>
        <location evidence="20">Host cytoplasm</location>
        <location evidence="20">Host cytosol</location>
    </subcellularLocation>
    <subcellularLocation>
        <location evidence="3">Secreted</location>
    </subcellularLocation>
</comment>
<evidence type="ECO:0000256" key="8">
    <source>
        <dbReference type="ARBA" id="ARBA00022679"/>
    </source>
</evidence>
<evidence type="ECO:0000256" key="6">
    <source>
        <dbReference type="ARBA" id="ARBA00022656"/>
    </source>
</evidence>